<dbReference type="Proteomes" id="UP000005632">
    <property type="component" value="Chromosome"/>
</dbReference>
<dbReference type="SMART" id="SM00345">
    <property type="entry name" value="HTH_GNTR"/>
    <property type="match status" value="1"/>
</dbReference>
<evidence type="ECO:0000256" key="1">
    <source>
        <dbReference type="ARBA" id="ARBA00023015"/>
    </source>
</evidence>
<dbReference type="SMART" id="SM00895">
    <property type="entry name" value="FCD"/>
    <property type="match status" value="1"/>
</dbReference>
<protein>
    <submittedName>
        <fullName evidence="5">Transcriptional regulator</fullName>
    </submittedName>
</protein>
<dbReference type="InterPro" id="IPR008920">
    <property type="entry name" value="TF_FadR/GntR_C"/>
</dbReference>
<dbReference type="KEGG" id="sgp:SpiGrapes_2543"/>
<dbReference type="STRING" id="158190.SpiGrapes_2543"/>
<dbReference type="Pfam" id="PF07729">
    <property type="entry name" value="FCD"/>
    <property type="match status" value="1"/>
</dbReference>
<evidence type="ECO:0000259" key="4">
    <source>
        <dbReference type="PROSITE" id="PS50949"/>
    </source>
</evidence>
<dbReference type="Pfam" id="PF00392">
    <property type="entry name" value="GntR"/>
    <property type="match status" value="1"/>
</dbReference>
<reference evidence="5 6" key="1">
    <citation type="submission" date="2011-11" db="EMBL/GenBank/DDBJ databases">
        <title>Complete sequence of Spirochaeta sp. grapes.</title>
        <authorList>
            <consortium name="US DOE Joint Genome Institute"/>
            <person name="Lucas S."/>
            <person name="Han J."/>
            <person name="Lapidus A."/>
            <person name="Cheng J.-F."/>
            <person name="Goodwin L."/>
            <person name="Pitluck S."/>
            <person name="Peters L."/>
            <person name="Ovchinnikova G."/>
            <person name="Munk A.C."/>
            <person name="Detter J.C."/>
            <person name="Han C."/>
            <person name="Tapia R."/>
            <person name="Land M."/>
            <person name="Hauser L."/>
            <person name="Kyrpides N."/>
            <person name="Ivanova N."/>
            <person name="Pagani I."/>
            <person name="Ritalahtilisa K."/>
            <person name="Loeffler F."/>
            <person name="Woyke T."/>
        </authorList>
    </citation>
    <scope>NUCLEOTIDE SEQUENCE [LARGE SCALE GENOMIC DNA]</scope>
    <source>
        <strain evidence="6">ATCC BAA-1885 / DSM 22778 / Grapes</strain>
    </source>
</reference>
<feature type="domain" description="HTH gntR-type" evidence="4">
    <location>
        <begin position="10"/>
        <end position="77"/>
    </location>
</feature>
<dbReference type="eggNOG" id="COG1802">
    <property type="taxonomic scope" value="Bacteria"/>
</dbReference>
<dbReference type="GO" id="GO:0003677">
    <property type="term" value="F:DNA binding"/>
    <property type="evidence" value="ECO:0007669"/>
    <property type="project" value="UniProtKB-KW"/>
</dbReference>
<dbReference type="HOGENOM" id="CLU_017584_5_2_12"/>
<dbReference type="PROSITE" id="PS50949">
    <property type="entry name" value="HTH_GNTR"/>
    <property type="match status" value="1"/>
</dbReference>
<organism evidence="5 6">
    <name type="scientific">Sphaerochaeta pleomorpha (strain ATCC BAA-1885 / DSM 22778 / Grapes)</name>
    <dbReference type="NCBI Taxonomy" id="158190"/>
    <lineage>
        <taxon>Bacteria</taxon>
        <taxon>Pseudomonadati</taxon>
        <taxon>Spirochaetota</taxon>
        <taxon>Spirochaetia</taxon>
        <taxon>Spirochaetales</taxon>
        <taxon>Sphaerochaetaceae</taxon>
        <taxon>Sphaerochaeta</taxon>
    </lineage>
</organism>
<dbReference type="RefSeq" id="WP_014271144.1">
    <property type="nucleotide sequence ID" value="NC_016633.1"/>
</dbReference>
<keyword evidence="3" id="KW-0804">Transcription</keyword>
<evidence type="ECO:0000313" key="5">
    <source>
        <dbReference type="EMBL" id="AEV30304.1"/>
    </source>
</evidence>
<dbReference type="OrthoDB" id="9799482at2"/>
<evidence type="ECO:0000256" key="2">
    <source>
        <dbReference type="ARBA" id="ARBA00023125"/>
    </source>
</evidence>
<proteinExistence type="predicted"/>
<dbReference type="InterPro" id="IPR036390">
    <property type="entry name" value="WH_DNA-bd_sf"/>
</dbReference>
<keyword evidence="2" id="KW-0238">DNA-binding</keyword>
<dbReference type="SUPFAM" id="SSF48008">
    <property type="entry name" value="GntR ligand-binding domain-like"/>
    <property type="match status" value="1"/>
</dbReference>
<dbReference type="AlphaFoldDB" id="G8QU57"/>
<keyword evidence="1" id="KW-0805">Transcription regulation</keyword>
<dbReference type="PANTHER" id="PTHR43537:SF5">
    <property type="entry name" value="UXU OPERON TRANSCRIPTIONAL REGULATOR"/>
    <property type="match status" value="1"/>
</dbReference>
<sequence>MIVTERTARETAREFASRTIKKNIINLELAPGSLVSESEIAAILGLSRTPVREALMELGKTNLVEILPQKGSRISLIDYSMVEESRFIRLVLECAIVKLLCGGISKEAYACLQEKIRLQEFYVEHNEPFKLLELDNDFHRELFSLANRMQTYQLMNSMTSHFDRVRSMSLSTIKDIKIVEDHIEILQAIYEKDPEKAEALMTKHLSRYKIDENFIRTKYPAYFKA</sequence>
<dbReference type="InterPro" id="IPR000524">
    <property type="entry name" value="Tscrpt_reg_HTH_GntR"/>
</dbReference>
<keyword evidence="6" id="KW-1185">Reference proteome</keyword>
<dbReference type="Gene3D" id="1.20.120.530">
    <property type="entry name" value="GntR ligand-binding domain-like"/>
    <property type="match status" value="1"/>
</dbReference>
<name>G8QU57_SPHPG</name>
<dbReference type="GO" id="GO:0003700">
    <property type="term" value="F:DNA-binding transcription factor activity"/>
    <property type="evidence" value="ECO:0007669"/>
    <property type="project" value="InterPro"/>
</dbReference>
<evidence type="ECO:0000313" key="6">
    <source>
        <dbReference type="Proteomes" id="UP000005632"/>
    </source>
</evidence>
<gene>
    <name evidence="5" type="ordered locus">SpiGrapes_2543</name>
</gene>
<dbReference type="InterPro" id="IPR036388">
    <property type="entry name" value="WH-like_DNA-bd_sf"/>
</dbReference>
<dbReference type="Gene3D" id="1.10.10.10">
    <property type="entry name" value="Winged helix-like DNA-binding domain superfamily/Winged helix DNA-binding domain"/>
    <property type="match status" value="1"/>
</dbReference>
<accession>G8QU57</accession>
<dbReference type="SUPFAM" id="SSF46785">
    <property type="entry name" value="Winged helix' DNA-binding domain"/>
    <property type="match status" value="1"/>
</dbReference>
<evidence type="ECO:0000256" key="3">
    <source>
        <dbReference type="ARBA" id="ARBA00023163"/>
    </source>
</evidence>
<dbReference type="EMBL" id="CP003155">
    <property type="protein sequence ID" value="AEV30304.1"/>
    <property type="molecule type" value="Genomic_DNA"/>
</dbReference>
<dbReference type="InterPro" id="IPR011711">
    <property type="entry name" value="GntR_C"/>
</dbReference>
<dbReference type="PRINTS" id="PR00035">
    <property type="entry name" value="HTHGNTR"/>
</dbReference>
<dbReference type="PANTHER" id="PTHR43537">
    <property type="entry name" value="TRANSCRIPTIONAL REGULATOR, GNTR FAMILY"/>
    <property type="match status" value="1"/>
</dbReference>